<keyword evidence="7" id="KW-0472">Membrane</keyword>
<evidence type="ECO:0000256" key="5">
    <source>
        <dbReference type="ARBA" id="ARBA00022490"/>
    </source>
</evidence>
<dbReference type="Gene3D" id="1.10.238.200">
    <property type="entry name" value="Cullin, PONY binding domain"/>
    <property type="match status" value="1"/>
</dbReference>
<dbReference type="PANTHER" id="PTHR12281:SF31">
    <property type="entry name" value="DCN1-LIKE PROTEIN 3"/>
    <property type="match status" value="1"/>
</dbReference>
<evidence type="ECO:0000256" key="2">
    <source>
        <dbReference type="ARBA" id="ARBA00004236"/>
    </source>
</evidence>
<dbReference type="AlphaFoldDB" id="A0A4S2L8M9"/>
<evidence type="ECO:0000256" key="10">
    <source>
        <dbReference type="RuleBase" id="RU410713"/>
    </source>
</evidence>
<dbReference type="GO" id="GO:0048471">
    <property type="term" value="C:perinuclear region of cytoplasm"/>
    <property type="evidence" value="ECO:0007669"/>
    <property type="project" value="UniProtKB-SubCell"/>
</dbReference>
<evidence type="ECO:0000256" key="3">
    <source>
        <dbReference type="ARBA" id="ARBA00004556"/>
    </source>
</evidence>
<keyword evidence="14" id="KW-1185">Reference proteome</keyword>
<keyword evidence="5" id="KW-0963">Cytoplasm</keyword>
<evidence type="ECO:0000256" key="9">
    <source>
        <dbReference type="ARBA" id="ARBA00023288"/>
    </source>
</evidence>
<dbReference type="GO" id="GO:0032182">
    <property type="term" value="F:ubiquitin-like protein binding"/>
    <property type="evidence" value="ECO:0007669"/>
    <property type="project" value="TreeGrafter"/>
</dbReference>
<dbReference type="GO" id="GO:0045116">
    <property type="term" value="P:protein neddylation"/>
    <property type="evidence" value="ECO:0007669"/>
    <property type="project" value="TreeGrafter"/>
</dbReference>
<dbReference type="STRING" id="300112.A0A4S2L8M9"/>
<evidence type="ECO:0000256" key="11">
    <source>
        <dbReference type="SAM" id="MobiDB-lite"/>
    </source>
</evidence>
<evidence type="ECO:0000256" key="4">
    <source>
        <dbReference type="ARBA" id="ARBA00022475"/>
    </source>
</evidence>
<sequence length="378" mass="43557">MDNECDKSNNASYQYCRFSAFHQDCQCKTELLMRGIIVFDVKHGQHQWETVFRASRCHFHHQPALRNRLYWSIKTVETMELRGLFPNSCQQSGSFVPETHVNGNRKSTSTLPTINNVGSDNCGSLPNAQSNLRLSRGFYARLQPLGRSSTSSGLNLNTEPRQQREPSESKLNALFDQYKDPHEDVILADGIERLCDDLHVSPDEFKVLVLAWKLNAEQMCQFTRQEFVTGLKAIKVDSIRGIQARLPEIVQELTINSDLFKDLYRFTFRFGLDVTSGQRILPADMAIDLWRLVFTIREPPLLTKWLNFLECHHIRGIPRDTWNMFLNFAESIGDDLGAYDDAEAWPSLFDDFVEYENDQMNQNITKDDIMKDTSVDKA</sequence>
<dbReference type="InterPro" id="IPR042460">
    <property type="entry name" value="DCN1-like_PONY"/>
</dbReference>
<name>A0A4S2L8M9_9HYME</name>
<evidence type="ECO:0000256" key="6">
    <source>
        <dbReference type="ARBA" id="ARBA00022707"/>
    </source>
</evidence>
<gene>
    <name evidence="13" type="ORF">DBV15_05353</name>
</gene>
<dbReference type="InterPro" id="IPR005176">
    <property type="entry name" value="PONY_dom"/>
</dbReference>
<keyword evidence="4" id="KW-1003">Cell membrane</keyword>
<feature type="compositionally biased region" description="Polar residues" evidence="11">
    <location>
        <begin position="146"/>
        <end position="160"/>
    </location>
</feature>
<evidence type="ECO:0000259" key="12">
    <source>
        <dbReference type="PROSITE" id="PS51229"/>
    </source>
</evidence>
<dbReference type="GO" id="GO:0005886">
    <property type="term" value="C:plasma membrane"/>
    <property type="evidence" value="ECO:0007669"/>
    <property type="project" value="UniProtKB-SubCell"/>
</dbReference>
<feature type="domain" description="DCUN1" evidence="12">
    <location>
        <begin position="166"/>
        <end position="357"/>
    </location>
</feature>
<accession>A0A4S2L8M9</accession>
<dbReference type="FunFam" id="1.10.238.200:FF:000003">
    <property type="entry name" value="DCN1-like protein 3"/>
    <property type="match status" value="1"/>
</dbReference>
<dbReference type="Gene3D" id="1.10.238.10">
    <property type="entry name" value="EF-hand"/>
    <property type="match status" value="1"/>
</dbReference>
<comment type="caution">
    <text evidence="13">The sequence shown here is derived from an EMBL/GenBank/DDBJ whole genome shotgun (WGS) entry which is preliminary data.</text>
</comment>
<dbReference type="GO" id="GO:2000436">
    <property type="term" value="P:positive regulation of protein neddylation"/>
    <property type="evidence" value="ECO:0007669"/>
    <property type="project" value="UniProtKB-ARBA"/>
</dbReference>
<protein>
    <recommendedName>
        <fullName evidence="10">Defective in cullin neddylation protein</fullName>
    </recommendedName>
</protein>
<feature type="region of interest" description="Disordered" evidence="11">
    <location>
        <begin position="145"/>
        <end position="168"/>
    </location>
</feature>
<comment type="function">
    <text evidence="10">Neddylation of cullins play an essential role in the regulation of SCF-type complexes activity.</text>
</comment>
<dbReference type="PANTHER" id="PTHR12281">
    <property type="entry name" value="RP42 RELATED"/>
    <property type="match status" value="1"/>
</dbReference>
<comment type="subcellular location">
    <subcellularLocation>
        <location evidence="2">Cell membrane</location>
    </subcellularLocation>
    <subcellularLocation>
        <location evidence="3">Cytoplasm</location>
        <location evidence="3">Perinuclear region</location>
    </subcellularLocation>
    <subcellularLocation>
        <location evidence="1">Nucleus</location>
    </subcellularLocation>
</comment>
<proteinExistence type="predicted"/>
<dbReference type="EMBL" id="QBLH01000271">
    <property type="protein sequence ID" value="TGZ56888.1"/>
    <property type="molecule type" value="Genomic_DNA"/>
</dbReference>
<evidence type="ECO:0000313" key="14">
    <source>
        <dbReference type="Proteomes" id="UP000310200"/>
    </source>
</evidence>
<keyword evidence="8" id="KW-0539">Nucleus</keyword>
<dbReference type="GO" id="GO:0005634">
    <property type="term" value="C:nucleus"/>
    <property type="evidence" value="ECO:0007669"/>
    <property type="project" value="UniProtKB-SubCell"/>
</dbReference>
<evidence type="ECO:0000313" key="13">
    <source>
        <dbReference type="EMBL" id="TGZ56888.1"/>
    </source>
</evidence>
<dbReference type="GO" id="GO:0097602">
    <property type="term" value="F:cullin family protein binding"/>
    <property type="evidence" value="ECO:0007669"/>
    <property type="project" value="TreeGrafter"/>
</dbReference>
<evidence type="ECO:0000256" key="1">
    <source>
        <dbReference type="ARBA" id="ARBA00004123"/>
    </source>
</evidence>
<dbReference type="InterPro" id="IPR014764">
    <property type="entry name" value="DCN-prot"/>
</dbReference>
<reference evidence="13 14" key="1">
    <citation type="journal article" date="2019" name="Philos. Trans. R. Soc. Lond., B, Biol. Sci.">
        <title>Ant behaviour and brain gene expression of defending hosts depend on the ecological success of the intruding social parasite.</title>
        <authorList>
            <person name="Kaur R."/>
            <person name="Stoldt M."/>
            <person name="Jongepier E."/>
            <person name="Feldmeyer B."/>
            <person name="Menzel F."/>
            <person name="Bornberg-Bauer E."/>
            <person name="Foitzik S."/>
        </authorList>
    </citation>
    <scope>NUCLEOTIDE SEQUENCE [LARGE SCALE GENOMIC DNA]</scope>
    <source>
        <tissue evidence="13">Whole body</tissue>
    </source>
</reference>
<organism evidence="13 14">
    <name type="scientific">Temnothorax longispinosus</name>
    <dbReference type="NCBI Taxonomy" id="300112"/>
    <lineage>
        <taxon>Eukaryota</taxon>
        <taxon>Metazoa</taxon>
        <taxon>Ecdysozoa</taxon>
        <taxon>Arthropoda</taxon>
        <taxon>Hexapoda</taxon>
        <taxon>Insecta</taxon>
        <taxon>Pterygota</taxon>
        <taxon>Neoptera</taxon>
        <taxon>Endopterygota</taxon>
        <taxon>Hymenoptera</taxon>
        <taxon>Apocrita</taxon>
        <taxon>Aculeata</taxon>
        <taxon>Formicoidea</taxon>
        <taxon>Formicidae</taxon>
        <taxon>Myrmicinae</taxon>
        <taxon>Temnothorax</taxon>
    </lineage>
</organism>
<evidence type="ECO:0000256" key="8">
    <source>
        <dbReference type="ARBA" id="ARBA00023242"/>
    </source>
</evidence>
<dbReference type="PROSITE" id="PS51229">
    <property type="entry name" value="DCUN1"/>
    <property type="match status" value="1"/>
</dbReference>
<dbReference type="Pfam" id="PF03556">
    <property type="entry name" value="Cullin_binding"/>
    <property type="match status" value="1"/>
</dbReference>
<keyword evidence="9" id="KW-0449">Lipoprotein</keyword>
<dbReference type="Proteomes" id="UP000310200">
    <property type="component" value="Unassembled WGS sequence"/>
</dbReference>
<dbReference type="GO" id="GO:0031624">
    <property type="term" value="F:ubiquitin conjugating enzyme binding"/>
    <property type="evidence" value="ECO:0007669"/>
    <property type="project" value="TreeGrafter"/>
</dbReference>
<dbReference type="FunFam" id="1.10.238.10:FF:000126">
    <property type="entry name" value="DCN1-like protein"/>
    <property type="match status" value="1"/>
</dbReference>
<keyword evidence="6" id="KW-0519">Myristate</keyword>
<dbReference type="GO" id="GO:0000151">
    <property type="term" value="C:ubiquitin ligase complex"/>
    <property type="evidence" value="ECO:0007669"/>
    <property type="project" value="TreeGrafter"/>
</dbReference>
<evidence type="ECO:0000256" key="7">
    <source>
        <dbReference type="ARBA" id="ARBA00023136"/>
    </source>
</evidence>